<accession>A0ABT6SPH3</accession>
<dbReference type="SUPFAM" id="SSF52540">
    <property type="entry name" value="P-loop containing nucleoside triphosphate hydrolases"/>
    <property type="match status" value="1"/>
</dbReference>
<sequence>MEEIATLAGVCASSVVTLLVSDGFGWTKARLLGLFRRGRRNGRTADERDAEQTVERLRRALLEGREAGDETVEGAVEHQLADDFEEFMREDPAFAEHVEEVVRDARRAGPPAAFGANILHYVNHEKLLAAMEAHWSRCAEAEVSAVMFLAGLRGTGRRTTALRWAHSRAGHFATPPLEADLGRNADGAHADPAAVLDGWLAQLAVPPADRPGGLAGKAAAFRAACARVHRDQGPVLVFLFNAETRGQIEPLLPRTPGSAVVITGREAPRHLDGSPDFAPLPVPPLGLDHSVELLARVSGIATEPGRLRPLARNVGGNPWALRIVAGQLRSPDPGVLDDIGDLLAHRDTRQELLDMTDEPSLYATLDLAYDRLAPKSARLYRVLGLLPPGRVQVDTLCALLPAWRTSEVRGALRELKDGSLVERAAQDAYRLEPLVHDHALTRAEQDEEPTEREQLRDRFFAHLLEFVERGEAALSARWLYDPEYVAPRRESAPRAEAARAEGRLARRRDALVPAVLLAHATGRHRHAWRLCQGLWSFYLRTASHTEWIDSHRAGLAAAQVCLDDPLAVARMRFQLGFAHLDRWSLDEDDPRLAREQLEAGLSLVRGAERGEGWRRTESSLLEALGLLALKLRHGTRALDCFTRA</sequence>
<dbReference type="RefSeq" id="WP_282533427.1">
    <property type="nucleotide sequence ID" value="NZ_JASCIS010000002.1"/>
</dbReference>
<evidence type="ECO:0000313" key="1">
    <source>
        <dbReference type="EMBL" id="MDI3417514.1"/>
    </source>
</evidence>
<evidence type="ECO:0008006" key="3">
    <source>
        <dbReference type="Google" id="ProtNLM"/>
    </source>
</evidence>
<protein>
    <recommendedName>
        <fullName evidence="3">NB-ARC domain-containing protein</fullName>
    </recommendedName>
</protein>
<organism evidence="1 2">
    <name type="scientific">Streptomyces luteolus</name>
    <dbReference type="NCBI Taxonomy" id="3043615"/>
    <lineage>
        <taxon>Bacteria</taxon>
        <taxon>Bacillati</taxon>
        <taxon>Actinomycetota</taxon>
        <taxon>Actinomycetes</taxon>
        <taxon>Kitasatosporales</taxon>
        <taxon>Streptomycetaceae</taxon>
        <taxon>Streptomyces</taxon>
    </lineage>
</organism>
<comment type="caution">
    <text evidence="1">The sequence shown here is derived from an EMBL/GenBank/DDBJ whole genome shotgun (WGS) entry which is preliminary data.</text>
</comment>
<reference evidence="1 2" key="1">
    <citation type="submission" date="2023-05" db="EMBL/GenBank/DDBJ databases">
        <title>Draft genome sequence of Streptomyces sp. B-S-A12 isolated from a cave soil in Thailand.</title>
        <authorList>
            <person name="Chamroensaksri N."/>
            <person name="Muangham S."/>
        </authorList>
    </citation>
    <scope>NUCLEOTIDE SEQUENCE [LARGE SCALE GENOMIC DNA]</scope>
    <source>
        <strain evidence="1 2">B-S-A12</strain>
    </source>
</reference>
<evidence type="ECO:0000313" key="2">
    <source>
        <dbReference type="Proteomes" id="UP001237105"/>
    </source>
</evidence>
<name>A0ABT6SPH3_9ACTN</name>
<gene>
    <name evidence="1" type="ORF">QIT00_02870</name>
</gene>
<dbReference type="InterPro" id="IPR027417">
    <property type="entry name" value="P-loop_NTPase"/>
</dbReference>
<dbReference type="EMBL" id="JASCIS010000002">
    <property type="protein sequence ID" value="MDI3417514.1"/>
    <property type="molecule type" value="Genomic_DNA"/>
</dbReference>
<dbReference type="Proteomes" id="UP001237105">
    <property type="component" value="Unassembled WGS sequence"/>
</dbReference>
<keyword evidence="2" id="KW-1185">Reference proteome</keyword>
<proteinExistence type="predicted"/>